<proteinExistence type="inferred from homology"/>
<dbReference type="PANTHER" id="PTHR43294:SF21">
    <property type="entry name" value="CATION TRANSPORTING ATPASE"/>
    <property type="match status" value="1"/>
</dbReference>
<keyword evidence="6" id="KW-0547">Nucleotide-binding</keyword>
<dbReference type="InterPro" id="IPR023298">
    <property type="entry name" value="ATPase_P-typ_TM_dom_sf"/>
</dbReference>
<dbReference type="Pfam" id="PF00689">
    <property type="entry name" value="Cation_ATPase_C"/>
    <property type="match status" value="1"/>
</dbReference>
<keyword evidence="10 12" id="KW-1133">Transmembrane helix</keyword>
<reference evidence="14" key="1">
    <citation type="journal article" date="2020" name="mSystems">
        <title>Genome- and Community-Level Interaction Insights into Carbon Utilization and Element Cycling Functions of Hydrothermarchaeota in Hydrothermal Sediment.</title>
        <authorList>
            <person name="Zhou Z."/>
            <person name="Liu Y."/>
            <person name="Xu W."/>
            <person name="Pan J."/>
            <person name="Luo Z.H."/>
            <person name="Li M."/>
        </authorList>
    </citation>
    <scope>NUCLEOTIDE SEQUENCE [LARGE SCALE GENOMIC DNA]</scope>
    <source>
        <strain evidence="14">SpSt-906</strain>
    </source>
</reference>
<sequence length="879" mass="97331">MVTECPSLKDSSPWHAKSKEKVLAELETSPSGLKESEAKRRLLLFGPNTLKKIKGKSFFSLFLSEFKNFLILILLGAIVFSFLVGDYPEGIVILAIVFIAALLSALQNYRAERVIEELKRITPNYVRVLREGKEKTVRSEEVVPGDVVILNTGDKVPADCYLLSEVTLKVDESILTGESVPVEKDVCVLPPETPLFARRNLLFSATSVVYGKGKAVVYATGMNTEFGKIAQTLTAIEEEKTPLQISLNKLGKWFGILSLLVGIFFGILASWRGEKPTEILVWAIAVAVAIVPEALPVVLTVALSLGVKRMAKRKGLVKRIASVETFGAVNIICSDKTGTITKGEMSVKEIYLATGERIEVTGVGYEPKGEFLFVKEKRVEEELDTLLLTALLCNDARLRREGEKWIIDGDPTEGALLVCAQKKGLKREEIEEKYPRVDEIPFTPERKLMTTVHKKGERFLVATKGAGEIVLSKCQIEEKERGKYLSVLHQMAERGLRVLAIAGKEREELISDEGVEENLQFFGFVGMMDLPRPEVKPAIEKCRSAGIRPIMITGDHILTAQAVASEIGLKQKEDGYLTGEELDRMGEEELMEKIEKVSVISRVLPAHKLKVVSALQRKGYVVAMTGDGVNDAPALKKADVGVAMGITGSEVCKEVADLIILDDNFATIVHSIEEGRNIFKNTKNFITYSLSLHLGEFFTILISFLFGFPLPLTAAQILFLNLVTDGLPPIALGLEPIEPDLMTQPPRGKKESFFTRRNVGMSLILALLLTTQTIFLFHSNLLDVGKARTIALATFTLSAMFACLVCRSERLSIFKLGFFRNRELLFALLSTIFLLLLILYLPALSRSFTTSSLSLSEWLLVILFTFPTLLLGELVKRII</sequence>
<keyword evidence="3" id="KW-1003">Cell membrane</keyword>
<dbReference type="Gene3D" id="3.40.50.1000">
    <property type="entry name" value="HAD superfamily/HAD-like"/>
    <property type="match status" value="1"/>
</dbReference>
<gene>
    <name evidence="14" type="ORF">ENX07_04955</name>
</gene>
<feature type="transmembrane region" description="Helical" evidence="12">
    <location>
        <begin position="90"/>
        <end position="109"/>
    </location>
</feature>
<dbReference type="Gene3D" id="1.20.1110.10">
    <property type="entry name" value="Calcium-transporting ATPase, transmembrane domain"/>
    <property type="match status" value="1"/>
</dbReference>
<dbReference type="InterPro" id="IPR050510">
    <property type="entry name" value="Cation_transp_ATPase_P-type"/>
</dbReference>
<dbReference type="SMART" id="SM00831">
    <property type="entry name" value="Cation_ATPase_N"/>
    <property type="match status" value="1"/>
</dbReference>
<evidence type="ECO:0000256" key="10">
    <source>
        <dbReference type="ARBA" id="ARBA00022989"/>
    </source>
</evidence>
<feature type="transmembrane region" description="Helical" evidence="12">
    <location>
        <begin position="855"/>
        <end position="875"/>
    </location>
</feature>
<dbReference type="SUPFAM" id="SSF81665">
    <property type="entry name" value="Calcium ATPase, transmembrane domain M"/>
    <property type="match status" value="1"/>
</dbReference>
<accession>A0A7C3UWV4</accession>
<dbReference type="InterPro" id="IPR004014">
    <property type="entry name" value="ATPase_P-typ_cation-transptr_N"/>
</dbReference>
<keyword evidence="8" id="KW-0460">Magnesium</keyword>
<keyword evidence="11 12" id="KW-0472">Membrane</keyword>
<feature type="transmembrane region" description="Helical" evidence="12">
    <location>
        <begin position="714"/>
        <end position="737"/>
    </location>
</feature>
<dbReference type="InterPro" id="IPR008250">
    <property type="entry name" value="ATPase_P-typ_transduc_dom_A_sf"/>
</dbReference>
<dbReference type="SUPFAM" id="SSF81660">
    <property type="entry name" value="Metal cation-transporting ATPase, ATP-binding domain N"/>
    <property type="match status" value="1"/>
</dbReference>
<dbReference type="GO" id="GO:0005886">
    <property type="term" value="C:plasma membrane"/>
    <property type="evidence" value="ECO:0007669"/>
    <property type="project" value="UniProtKB-SubCell"/>
</dbReference>
<dbReference type="AlphaFoldDB" id="A0A7C3UWV4"/>
<protein>
    <submittedName>
        <fullName evidence="14">Cation-translocating P-type ATPase</fullName>
    </submittedName>
</protein>
<evidence type="ECO:0000256" key="7">
    <source>
        <dbReference type="ARBA" id="ARBA00022840"/>
    </source>
</evidence>
<dbReference type="PRINTS" id="PR00120">
    <property type="entry name" value="HATPASE"/>
</dbReference>
<evidence type="ECO:0000256" key="8">
    <source>
        <dbReference type="ARBA" id="ARBA00022842"/>
    </source>
</evidence>
<evidence type="ECO:0000256" key="2">
    <source>
        <dbReference type="ARBA" id="ARBA00005675"/>
    </source>
</evidence>
<keyword evidence="7" id="KW-0067">ATP-binding</keyword>
<dbReference type="InterPro" id="IPR006068">
    <property type="entry name" value="ATPase_P-typ_cation-transptr_C"/>
</dbReference>
<dbReference type="InterPro" id="IPR059000">
    <property type="entry name" value="ATPase_P-type_domA"/>
</dbReference>
<dbReference type="InterPro" id="IPR036412">
    <property type="entry name" value="HAD-like_sf"/>
</dbReference>
<dbReference type="InterPro" id="IPR044492">
    <property type="entry name" value="P_typ_ATPase_HD_dom"/>
</dbReference>
<dbReference type="InterPro" id="IPR023214">
    <property type="entry name" value="HAD_sf"/>
</dbReference>
<evidence type="ECO:0000259" key="13">
    <source>
        <dbReference type="SMART" id="SM00831"/>
    </source>
</evidence>
<dbReference type="FunFam" id="3.40.50.1000:FF:000028">
    <property type="entry name" value="Calcium-transporting P-type ATPase, putative"/>
    <property type="match status" value="1"/>
</dbReference>
<evidence type="ECO:0000256" key="5">
    <source>
        <dbReference type="ARBA" id="ARBA00022692"/>
    </source>
</evidence>
<dbReference type="GO" id="GO:0016887">
    <property type="term" value="F:ATP hydrolysis activity"/>
    <property type="evidence" value="ECO:0007669"/>
    <property type="project" value="InterPro"/>
</dbReference>
<keyword evidence="9" id="KW-1278">Translocase</keyword>
<dbReference type="Gene3D" id="3.40.1110.10">
    <property type="entry name" value="Calcium-transporting ATPase, cytoplasmic domain N"/>
    <property type="match status" value="1"/>
</dbReference>
<keyword evidence="4" id="KW-0597">Phosphoprotein</keyword>
<evidence type="ECO:0000256" key="1">
    <source>
        <dbReference type="ARBA" id="ARBA00004651"/>
    </source>
</evidence>
<feature type="transmembrane region" description="Helical" evidence="12">
    <location>
        <begin position="758"/>
        <end position="777"/>
    </location>
</feature>
<feature type="domain" description="Cation-transporting P-type ATPase N-terminal" evidence="13">
    <location>
        <begin position="13"/>
        <end position="86"/>
    </location>
</feature>
<feature type="transmembrane region" description="Helical" evidence="12">
    <location>
        <begin position="685"/>
        <end position="708"/>
    </location>
</feature>
<name>A0A7C3UWV4_UNCW3</name>
<organism evidence="14">
    <name type="scientific">candidate division WOR-3 bacterium</name>
    <dbReference type="NCBI Taxonomy" id="2052148"/>
    <lineage>
        <taxon>Bacteria</taxon>
        <taxon>Bacteria division WOR-3</taxon>
    </lineage>
</organism>
<dbReference type="PRINTS" id="PR00119">
    <property type="entry name" value="CATATPASE"/>
</dbReference>
<evidence type="ECO:0000256" key="11">
    <source>
        <dbReference type="ARBA" id="ARBA00023136"/>
    </source>
</evidence>
<dbReference type="Gene3D" id="2.70.150.10">
    <property type="entry name" value="Calcium-transporting ATPase, cytoplasmic transduction domain A"/>
    <property type="match status" value="1"/>
</dbReference>
<evidence type="ECO:0000256" key="9">
    <source>
        <dbReference type="ARBA" id="ARBA00022967"/>
    </source>
</evidence>
<dbReference type="GO" id="GO:0005524">
    <property type="term" value="F:ATP binding"/>
    <property type="evidence" value="ECO:0007669"/>
    <property type="project" value="UniProtKB-KW"/>
</dbReference>
<dbReference type="SUPFAM" id="SSF81653">
    <property type="entry name" value="Calcium ATPase, transduction domain A"/>
    <property type="match status" value="1"/>
</dbReference>
<dbReference type="PANTHER" id="PTHR43294">
    <property type="entry name" value="SODIUM/POTASSIUM-TRANSPORTING ATPASE SUBUNIT ALPHA"/>
    <property type="match status" value="1"/>
</dbReference>
<feature type="transmembrane region" description="Helical" evidence="12">
    <location>
        <begin position="789"/>
        <end position="805"/>
    </location>
</feature>
<dbReference type="NCBIfam" id="TIGR01494">
    <property type="entry name" value="ATPase_P-type"/>
    <property type="match status" value="3"/>
</dbReference>
<evidence type="ECO:0000256" key="12">
    <source>
        <dbReference type="SAM" id="Phobius"/>
    </source>
</evidence>
<dbReference type="FunFam" id="2.70.150.10:FF:000160">
    <property type="entry name" value="Sarcoplasmic/endoplasmic reticulum calcium ATPase 1"/>
    <property type="match status" value="1"/>
</dbReference>
<dbReference type="Pfam" id="PF13246">
    <property type="entry name" value="Cation_ATPase"/>
    <property type="match status" value="1"/>
</dbReference>
<dbReference type="InterPro" id="IPR023299">
    <property type="entry name" value="ATPase_P-typ_cyto_dom_N"/>
</dbReference>
<evidence type="ECO:0000256" key="3">
    <source>
        <dbReference type="ARBA" id="ARBA00022475"/>
    </source>
</evidence>
<dbReference type="SFLD" id="SFLDF00027">
    <property type="entry name" value="p-type_atpase"/>
    <property type="match status" value="1"/>
</dbReference>
<dbReference type="PROSITE" id="PS00154">
    <property type="entry name" value="ATPASE_E1_E2"/>
    <property type="match status" value="1"/>
</dbReference>
<feature type="transmembrane region" description="Helical" evidence="12">
    <location>
        <begin position="58"/>
        <end position="84"/>
    </location>
</feature>
<dbReference type="SUPFAM" id="SSF56784">
    <property type="entry name" value="HAD-like"/>
    <property type="match status" value="1"/>
</dbReference>
<comment type="similarity">
    <text evidence="2">Belongs to the cation transport ATPase (P-type) (TC 3.A.3) family. Type IIA subfamily.</text>
</comment>
<keyword evidence="5 12" id="KW-0812">Transmembrane</keyword>
<dbReference type="Pfam" id="PF00122">
    <property type="entry name" value="E1-E2_ATPase"/>
    <property type="match status" value="1"/>
</dbReference>
<dbReference type="SFLD" id="SFLDS00003">
    <property type="entry name" value="Haloacid_Dehalogenase"/>
    <property type="match status" value="1"/>
</dbReference>
<feature type="transmembrane region" description="Helical" evidence="12">
    <location>
        <begin position="825"/>
        <end position="843"/>
    </location>
</feature>
<dbReference type="Pfam" id="PF00690">
    <property type="entry name" value="Cation_ATPase_N"/>
    <property type="match status" value="1"/>
</dbReference>
<feature type="transmembrane region" description="Helical" evidence="12">
    <location>
        <begin position="253"/>
        <end position="273"/>
    </location>
</feature>
<dbReference type="SFLD" id="SFLDG00002">
    <property type="entry name" value="C1.7:_P-type_atpase_like"/>
    <property type="match status" value="1"/>
</dbReference>
<feature type="transmembrane region" description="Helical" evidence="12">
    <location>
        <begin position="279"/>
        <end position="305"/>
    </location>
</feature>
<dbReference type="InterPro" id="IPR018303">
    <property type="entry name" value="ATPase_P-typ_P_site"/>
</dbReference>
<evidence type="ECO:0000256" key="6">
    <source>
        <dbReference type="ARBA" id="ARBA00022741"/>
    </source>
</evidence>
<evidence type="ECO:0000313" key="14">
    <source>
        <dbReference type="EMBL" id="HGE99402.1"/>
    </source>
</evidence>
<dbReference type="InterPro" id="IPR001757">
    <property type="entry name" value="P_typ_ATPase"/>
</dbReference>
<evidence type="ECO:0000256" key="4">
    <source>
        <dbReference type="ARBA" id="ARBA00022553"/>
    </source>
</evidence>
<comment type="subcellular location">
    <subcellularLocation>
        <location evidence="1">Cell membrane</location>
        <topology evidence="1">Multi-pass membrane protein</topology>
    </subcellularLocation>
</comment>
<dbReference type="EMBL" id="DTMQ01000034">
    <property type="protein sequence ID" value="HGE99402.1"/>
    <property type="molecule type" value="Genomic_DNA"/>
</dbReference>
<comment type="caution">
    <text evidence="14">The sequence shown here is derived from an EMBL/GenBank/DDBJ whole genome shotgun (WGS) entry which is preliminary data.</text>
</comment>